<gene>
    <name evidence="1" type="ORF">Goshw_027364</name>
</gene>
<dbReference type="AlphaFoldDB" id="A0A7J9M801"/>
<name>A0A7J9M801_GOSSC</name>
<accession>A0A7J9M801</accession>
<sequence length="129" mass="14768">MKMENKMVDLCIMKEKDKVDIDRVVKGAPWTFHNHLVVFNRLEDKEDPIWEISLDCLRNMTLSRSVGRLTNICRRELDESDMGWDMSLCAVGGRVATMGSIWLRKGNKGGSSEDVFPNRLSRGVLKLIL</sequence>
<keyword evidence="2" id="KW-1185">Reference proteome</keyword>
<reference evidence="1 2" key="1">
    <citation type="journal article" date="2019" name="Genome Biol. Evol.">
        <title>Insights into the evolution of the New World diploid cottons (Gossypium, subgenus Houzingenia) based on genome sequencing.</title>
        <authorList>
            <person name="Grover C.E."/>
            <person name="Arick M.A. 2nd"/>
            <person name="Thrash A."/>
            <person name="Conover J.L."/>
            <person name="Sanders W.S."/>
            <person name="Peterson D.G."/>
            <person name="Frelichowski J.E."/>
            <person name="Scheffler J.A."/>
            <person name="Scheffler B.E."/>
            <person name="Wendel J.F."/>
        </authorList>
    </citation>
    <scope>NUCLEOTIDE SEQUENCE [LARGE SCALE GENOMIC DNA]</scope>
    <source>
        <strain evidence="1">1</strain>
        <tissue evidence="1">Leaf</tissue>
    </source>
</reference>
<protein>
    <recommendedName>
        <fullName evidence="3">DUF4283 domain-containing protein</fullName>
    </recommendedName>
</protein>
<comment type="caution">
    <text evidence="1">The sequence shown here is derived from an EMBL/GenBank/DDBJ whole genome shotgun (WGS) entry which is preliminary data.</text>
</comment>
<dbReference type="Proteomes" id="UP000593576">
    <property type="component" value="Unassembled WGS sequence"/>
</dbReference>
<evidence type="ECO:0000313" key="2">
    <source>
        <dbReference type="Proteomes" id="UP000593576"/>
    </source>
</evidence>
<evidence type="ECO:0008006" key="3">
    <source>
        <dbReference type="Google" id="ProtNLM"/>
    </source>
</evidence>
<proteinExistence type="predicted"/>
<organism evidence="1 2">
    <name type="scientific">Gossypium schwendimanii</name>
    <name type="common">Cotton</name>
    <dbReference type="NCBI Taxonomy" id="34291"/>
    <lineage>
        <taxon>Eukaryota</taxon>
        <taxon>Viridiplantae</taxon>
        <taxon>Streptophyta</taxon>
        <taxon>Embryophyta</taxon>
        <taxon>Tracheophyta</taxon>
        <taxon>Spermatophyta</taxon>
        <taxon>Magnoliopsida</taxon>
        <taxon>eudicotyledons</taxon>
        <taxon>Gunneridae</taxon>
        <taxon>Pentapetalae</taxon>
        <taxon>rosids</taxon>
        <taxon>malvids</taxon>
        <taxon>Malvales</taxon>
        <taxon>Malvaceae</taxon>
        <taxon>Malvoideae</taxon>
        <taxon>Gossypium</taxon>
    </lineage>
</organism>
<evidence type="ECO:0000313" key="1">
    <source>
        <dbReference type="EMBL" id="MBA0867121.1"/>
    </source>
</evidence>
<dbReference type="OrthoDB" id="10523418at2759"/>
<dbReference type="EMBL" id="JABFAF010000009">
    <property type="protein sequence ID" value="MBA0867121.1"/>
    <property type="molecule type" value="Genomic_DNA"/>
</dbReference>